<name>A0ABM3RC12_SPIOL</name>
<keyword evidence="3" id="KW-0539">Nucleus</keyword>
<evidence type="ECO:0000313" key="4">
    <source>
        <dbReference type="Proteomes" id="UP000813463"/>
    </source>
</evidence>
<dbReference type="RefSeq" id="XP_056693159.1">
    <property type="nucleotide sequence ID" value="XM_056837181.1"/>
</dbReference>
<evidence type="ECO:0000256" key="2">
    <source>
        <dbReference type="ARBA" id="ARBA00023125"/>
    </source>
</evidence>
<keyword evidence="4" id="KW-1185">Reference proteome</keyword>
<comment type="subcellular location">
    <subcellularLocation>
        <location evidence="1">Nucleus</location>
    </subcellularLocation>
</comment>
<evidence type="ECO:0000256" key="1">
    <source>
        <dbReference type="ARBA" id="ARBA00004123"/>
    </source>
</evidence>
<evidence type="ECO:0000313" key="5">
    <source>
        <dbReference type="RefSeq" id="XP_056693159.1"/>
    </source>
</evidence>
<keyword evidence="2" id="KW-0238">DNA-binding</keyword>
<dbReference type="PANTHER" id="PTHR16223:SF238">
    <property type="entry name" value="TRANSCRIPTION FACTOR BHLH114"/>
    <property type="match status" value="1"/>
</dbReference>
<protein>
    <submittedName>
        <fullName evidence="5">Transcription factor bHLH110-like isoform X2</fullName>
    </submittedName>
</protein>
<dbReference type="GeneID" id="130467966"/>
<reference evidence="5" key="2">
    <citation type="submission" date="2025-08" db="UniProtKB">
        <authorList>
            <consortium name="RefSeq"/>
        </authorList>
    </citation>
    <scope>IDENTIFICATION</scope>
    <source>
        <tissue evidence="5">Leaf</tissue>
    </source>
</reference>
<reference evidence="4" key="1">
    <citation type="journal article" date="2021" name="Nat. Commun.">
        <title>Genomic analyses provide insights into spinach domestication and the genetic basis of agronomic traits.</title>
        <authorList>
            <person name="Cai X."/>
            <person name="Sun X."/>
            <person name="Xu C."/>
            <person name="Sun H."/>
            <person name="Wang X."/>
            <person name="Ge C."/>
            <person name="Zhang Z."/>
            <person name="Wang Q."/>
            <person name="Fei Z."/>
            <person name="Jiao C."/>
            <person name="Wang Q."/>
        </authorList>
    </citation>
    <scope>NUCLEOTIDE SEQUENCE [LARGE SCALE GENOMIC DNA]</scope>
    <source>
        <strain evidence="4">cv. Varoflay</strain>
    </source>
</reference>
<gene>
    <name evidence="5" type="primary">LOC130467966</name>
</gene>
<sequence>MKSLLNHNFGGVLDGFQSTNSELSMMMGSNNVYNGYIGSGIENDCMQQLAYGSIDVPSQQFSYISPVTYSSLMPMPIENLDLASSPPHLGDYRWSLSCDDSIKNDIVSAQPYKPTIKDVRKSVIGARLAQRNNVFGNMGSLETSRSSKKRKVIEQFVDTRKFKTDTASVLQEACIYIKIIHQEIRRLGISYFELRSSLQSHLQGDIERQSDLQSKGLCLVPVSTMKTITKESLGADHQTASRTFRRSANI</sequence>
<dbReference type="Proteomes" id="UP000813463">
    <property type="component" value="Chromosome 1"/>
</dbReference>
<proteinExistence type="predicted"/>
<dbReference type="InterPro" id="IPR045843">
    <property type="entry name" value="IND-like"/>
</dbReference>
<dbReference type="PANTHER" id="PTHR16223">
    <property type="entry name" value="TRANSCRIPTION FACTOR BHLH83-RELATED"/>
    <property type="match status" value="1"/>
</dbReference>
<accession>A0ABM3RC12</accession>
<organism evidence="4 5">
    <name type="scientific">Spinacia oleracea</name>
    <name type="common">Spinach</name>
    <dbReference type="NCBI Taxonomy" id="3562"/>
    <lineage>
        <taxon>Eukaryota</taxon>
        <taxon>Viridiplantae</taxon>
        <taxon>Streptophyta</taxon>
        <taxon>Embryophyta</taxon>
        <taxon>Tracheophyta</taxon>
        <taxon>Spermatophyta</taxon>
        <taxon>Magnoliopsida</taxon>
        <taxon>eudicotyledons</taxon>
        <taxon>Gunneridae</taxon>
        <taxon>Pentapetalae</taxon>
        <taxon>Caryophyllales</taxon>
        <taxon>Chenopodiaceae</taxon>
        <taxon>Chenopodioideae</taxon>
        <taxon>Anserineae</taxon>
        <taxon>Spinacia</taxon>
    </lineage>
</organism>
<evidence type="ECO:0000256" key="3">
    <source>
        <dbReference type="ARBA" id="ARBA00023242"/>
    </source>
</evidence>